<evidence type="ECO:0000256" key="11">
    <source>
        <dbReference type="ARBA" id="ARBA00023204"/>
    </source>
</evidence>
<evidence type="ECO:0000313" key="14">
    <source>
        <dbReference type="Proteomes" id="UP000256304"/>
    </source>
</evidence>
<dbReference type="InterPro" id="IPR018060">
    <property type="entry name" value="HTH_AraC"/>
</dbReference>
<dbReference type="Proteomes" id="UP000256304">
    <property type="component" value="Unassembled WGS sequence"/>
</dbReference>
<evidence type="ECO:0000256" key="7">
    <source>
        <dbReference type="ARBA" id="ARBA00023015"/>
    </source>
</evidence>
<dbReference type="InterPro" id="IPR009057">
    <property type="entry name" value="Homeodomain-like_sf"/>
</dbReference>
<keyword evidence="14" id="KW-1185">Reference proteome</keyword>
<dbReference type="PROSITE" id="PS01124">
    <property type="entry name" value="HTH_ARAC_FAMILY_2"/>
    <property type="match status" value="1"/>
</dbReference>
<dbReference type="InterPro" id="IPR018062">
    <property type="entry name" value="HTH_AraC-typ_CS"/>
</dbReference>
<dbReference type="EMBL" id="QTTN01000022">
    <property type="protein sequence ID" value="REE80147.1"/>
    <property type="molecule type" value="Genomic_DNA"/>
</dbReference>
<dbReference type="GO" id="GO:0006281">
    <property type="term" value="P:DNA repair"/>
    <property type="evidence" value="ECO:0007669"/>
    <property type="project" value="UniProtKB-KW"/>
</dbReference>
<evidence type="ECO:0000256" key="8">
    <source>
        <dbReference type="ARBA" id="ARBA00023125"/>
    </source>
</evidence>
<dbReference type="GO" id="GO:0008168">
    <property type="term" value="F:methyltransferase activity"/>
    <property type="evidence" value="ECO:0007669"/>
    <property type="project" value="UniProtKB-KW"/>
</dbReference>
<dbReference type="InterPro" id="IPR004026">
    <property type="entry name" value="Ada_DNA_repair_Zn-bd"/>
</dbReference>
<evidence type="ECO:0000259" key="12">
    <source>
        <dbReference type="PROSITE" id="PS01124"/>
    </source>
</evidence>
<evidence type="ECO:0000313" key="13">
    <source>
        <dbReference type="EMBL" id="REE80147.1"/>
    </source>
</evidence>
<comment type="caution">
    <text evidence="13">The sequence shown here is derived from an EMBL/GenBank/DDBJ whole genome shotgun (WGS) entry which is preliminary data.</text>
</comment>
<organism evidence="13 14">
    <name type="scientific">Paenibacillus taihuensis</name>
    <dbReference type="NCBI Taxonomy" id="1156355"/>
    <lineage>
        <taxon>Bacteria</taxon>
        <taxon>Bacillati</taxon>
        <taxon>Bacillota</taxon>
        <taxon>Bacilli</taxon>
        <taxon>Bacillales</taxon>
        <taxon>Paenibacillaceae</taxon>
        <taxon>Paenibacillus</taxon>
    </lineage>
</organism>
<keyword evidence="6" id="KW-0862">Zinc</keyword>
<reference evidence="13 14" key="1">
    <citation type="submission" date="2018-08" db="EMBL/GenBank/DDBJ databases">
        <title>Genomic Encyclopedia of Type Strains, Phase III (KMG-III): the genomes of soil and plant-associated and newly described type strains.</title>
        <authorList>
            <person name="Whitman W."/>
        </authorList>
    </citation>
    <scope>NUCLEOTIDE SEQUENCE [LARGE SCALE GENOMIC DNA]</scope>
    <source>
        <strain evidence="13 14">CGMCC 1.10966</strain>
    </source>
</reference>
<dbReference type="PANTHER" id="PTHR43280:SF28">
    <property type="entry name" value="HTH-TYPE TRANSCRIPTIONAL ACTIVATOR RHAS"/>
    <property type="match status" value="1"/>
</dbReference>
<keyword evidence="10" id="KW-0804">Transcription</keyword>
<dbReference type="PROSITE" id="PS00041">
    <property type="entry name" value="HTH_ARAC_FAMILY_1"/>
    <property type="match status" value="1"/>
</dbReference>
<dbReference type="InterPro" id="IPR020449">
    <property type="entry name" value="Tscrpt_reg_AraC-type_HTH"/>
</dbReference>
<dbReference type="PIRSF" id="PIRSF000408">
    <property type="entry name" value="Alkyltransferas_AdaA"/>
    <property type="match status" value="1"/>
</dbReference>
<keyword evidence="8" id="KW-0238">DNA-binding</keyword>
<dbReference type="GO" id="GO:0008270">
    <property type="term" value="F:zinc ion binding"/>
    <property type="evidence" value="ECO:0007669"/>
    <property type="project" value="InterPro"/>
</dbReference>
<protein>
    <submittedName>
        <fullName evidence="13">AraC family transcriptional regulator of adaptative response / methylphosphotriester-DNA alkyltransferase methyltransferase</fullName>
    </submittedName>
</protein>
<dbReference type="GO" id="GO:0032259">
    <property type="term" value="P:methylation"/>
    <property type="evidence" value="ECO:0007669"/>
    <property type="project" value="UniProtKB-KW"/>
</dbReference>
<feature type="domain" description="HTH araC/xylS-type" evidence="12">
    <location>
        <begin position="80"/>
        <end position="178"/>
    </location>
</feature>
<dbReference type="GO" id="GO:0003700">
    <property type="term" value="F:DNA-binding transcription factor activity"/>
    <property type="evidence" value="ECO:0007669"/>
    <property type="project" value="InterPro"/>
</dbReference>
<dbReference type="AlphaFoldDB" id="A0A3D9RK76"/>
<dbReference type="OrthoDB" id="9802228at2"/>
<sequence length="187" mass="21122">MMTDERWTAIVNCDTSYDGQFYYGVTTTGIFCRPSCKSRAPLPENVRLFDTAAEALTNKFRPCKRCKPDGMRLPDEEWAVAIKEVIEARYQEPLTLPVLAELMHVSPYHMHRTFKRLTGESPAALLSRTRIAAAKELLRASALPVREIAERVGFPNAAHFATVFQKAEGCSPTAYRQQLQLTEVIDK</sequence>
<dbReference type="GO" id="GO:0043565">
    <property type="term" value="F:sequence-specific DNA binding"/>
    <property type="evidence" value="ECO:0007669"/>
    <property type="project" value="InterPro"/>
</dbReference>
<proteinExistence type="predicted"/>
<dbReference type="Pfam" id="PF02805">
    <property type="entry name" value="Ada_Zn_binding"/>
    <property type="match status" value="1"/>
</dbReference>
<keyword evidence="2 13" id="KW-0489">Methyltransferase</keyword>
<dbReference type="Pfam" id="PF12833">
    <property type="entry name" value="HTH_18"/>
    <property type="match status" value="1"/>
</dbReference>
<dbReference type="Gene3D" id="1.10.10.60">
    <property type="entry name" value="Homeodomain-like"/>
    <property type="match status" value="1"/>
</dbReference>
<dbReference type="PRINTS" id="PR00032">
    <property type="entry name" value="HTHARAC"/>
</dbReference>
<keyword evidence="5" id="KW-0227">DNA damage</keyword>
<accession>A0A3D9RK76</accession>
<evidence type="ECO:0000256" key="4">
    <source>
        <dbReference type="ARBA" id="ARBA00022723"/>
    </source>
</evidence>
<keyword evidence="9" id="KW-0010">Activator</keyword>
<dbReference type="PANTHER" id="PTHR43280">
    <property type="entry name" value="ARAC-FAMILY TRANSCRIPTIONAL REGULATOR"/>
    <property type="match status" value="1"/>
</dbReference>
<dbReference type="InterPro" id="IPR016220">
    <property type="entry name" value="Me-P-triester_DNA_alkyl-Trfase"/>
</dbReference>
<evidence type="ECO:0000256" key="1">
    <source>
        <dbReference type="ARBA" id="ARBA00001947"/>
    </source>
</evidence>
<dbReference type="Gene3D" id="3.40.10.10">
    <property type="entry name" value="DNA Methylphosphotriester Repair Domain"/>
    <property type="match status" value="1"/>
</dbReference>
<dbReference type="SUPFAM" id="SSF46689">
    <property type="entry name" value="Homeodomain-like"/>
    <property type="match status" value="2"/>
</dbReference>
<evidence type="ECO:0000256" key="3">
    <source>
        <dbReference type="ARBA" id="ARBA00022679"/>
    </source>
</evidence>
<evidence type="ECO:0000256" key="5">
    <source>
        <dbReference type="ARBA" id="ARBA00022763"/>
    </source>
</evidence>
<keyword evidence="11" id="KW-0234">DNA repair</keyword>
<dbReference type="RefSeq" id="WP_116190503.1">
    <property type="nucleotide sequence ID" value="NZ_QTTN01000022.1"/>
</dbReference>
<dbReference type="InterPro" id="IPR035451">
    <property type="entry name" value="Ada-like_dom_sf"/>
</dbReference>
<dbReference type="SUPFAM" id="SSF57884">
    <property type="entry name" value="Ada DNA repair protein, N-terminal domain (N-Ada 10)"/>
    <property type="match status" value="1"/>
</dbReference>
<comment type="cofactor">
    <cofactor evidence="1">
        <name>Zn(2+)</name>
        <dbReference type="ChEBI" id="CHEBI:29105"/>
    </cofactor>
</comment>
<evidence type="ECO:0000256" key="2">
    <source>
        <dbReference type="ARBA" id="ARBA00022603"/>
    </source>
</evidence>
<evidence type="ECO:0000256" key="10">
    <source>
        <dbReference type="ARBA" id="ARBA00023163"/>
    </source>
</evidence>
<evidence type="ECO:0000256" key="9">
    <source>
        <dbReference type="ARBA" id="ARBA00023159"/>
    </source>
</evidence>
<keyword evidence="7" id="KW-0805">Transcription regulation</keyword>
<evidence type="ECO:0000256" key="6">
    <source>
        <dbReference type="ARBA" id="ARBA00022833"/>
    </source>
</evidence>
<gene>
    <name evidence="13" type="ORF">A8990_122101</name>
</gene>
<keyword evidence="3 13" id="KW-0808">Transferase</keyword>
<dbReference type="SMART" id="SM00342">
    <property type="entry name" value="HTH_ARAC"/>
    <property type="match status" value="1"/>
</dbReference>
<keyword evidence="4" id="KW-0479">Metal-binding</keyword>
<name>A0A3D9RK76_9BACL</name>